<protein>
    <submittedName>
        <fullName evidence="8">APS reductase</fullName>
        <ecNumber evidence="8">1.8.4.8</ecNumber>
    </submittedName>
</protein>
<dbReference type="Gene3D" id="3.40.50.620">
    <property type="entry name" value="HUPs"/>
    <property type="match status" value="1"/>
</dbReference>
<dbReference type="EMBL" id="CABM01000067">
    <property type="protein sequence ID" value="CBH99100.1"/>
    <property type="molecule type" value="Genomic_DNA"/>
</dbReference>
<evidence type="ECO:0000256" key="3">
    <source>
        <dbReference type="ARBA" id="ARBA00023002"/>
    </source>
</evidence>
<dbReference type="EC" id="1.8.4.8" evidence="8"/>
<dbReference type="InterPro" id="IPR002500">
    <property type="entry name" value="PAPS_reduct_dom"/>
</dbReference>
<dbReference type="GO" id="GO:0051536">
    <property type="term" value="F:iron-sulfur cluster binding"/>
    <property type="evidence" value="ECO:0007669"/>
    <property type="project" value="UniProtKB-KW"/>
</dbReference>
<dbReference type="AlphaFoldDB" id="E6PVZ3"/>
<dbReference type="InterPro" id="IPR014729">
    <property type="entry name" value="Rossmann-like_a/b/a_fold"/>
</dbReference>
<keyword evidence="4" id="KW-0408">Iron</keyword>
<dbReference type="CDD" id="cd23945">
    <property type="entry name" value="PAPS_reductase"/>
    <property type="match status" value="1"/>
</dbReference>
<evidence type="ECO:0000256" key="4">
    <source>
        <dbReference type="ARBA" id="ARBA00023004"/>
    </source>
</evidence>
<gene>
    <name evidence="8" type="primary">cysH</name>
    <name evidence="8" type="ORF">CARN2_0277</name>
</gene>
<sequence>MNRAIPIAAPPGSAPALYAKPSAGFDQRVQDALATLRTAAQEFAGRIVQATSLGAEDMVLTDLIARHALPIAIATLDTGMLHGETLELLGRAQQHYGLEIETWRPDAVAARDFVARHGPRAMVASVDLRHACCALRKLEPLSRMLQGRAAWVTGLRHEQSPARGQTARRESDAQGRAKLSPLLDWTQGDVWHYIALHAVPYSPLHDQFFPSIGCAPCTRAVALGEDIRAGRWWWEQEGAKECGLHVEQRPVASDPRGGPHGVAADAVATEPIATQPIATEPTGAHA</sequence>
<name>E6PVZ3_9ZZZZ</name>
<feature type="region of interest" description="Disordered" evidence="6">
    <location>
        <begin position="156"/>
        <end position="175"/>
    </location>
</feature>
<evidence type="ECO:0000256" key="1">
    <source>
        <dbReference type="ARBA" id="ARBA00001966"/>
    </source>
</evidence>
<evidence type="ECO:0000259" key="7">
    <source>
        <dbReference type="Pfam" id="PF01507"/>
    </source>
</evidence>
<comment type="cofactor">
    <cofactor evidence="1">
        <name>[4Fe-4S] cluster</name>
        <dbReference type="ChEBI" id="CHEBI:49883"/>
    </cofactor>
</comment>
<evidence type="ECO:0000256" key="5">
    <source>
        <dbReference type="ARBA" id="ARBA00023014"/>
    </source>
</evidence>
<dbReference type="NCBIfam" id="NF002537">
    <property type="entry name" value="PRK02090.1"/>
    <property type="match status" value="1"/>
</dbReference>
<accession>E6PVZ3</accession>
<dbReference type="InterPro" id="IPR004511">
    <property type="entry name" value="PAPS/APS_Rdtase"/>
</dbReference>
<keyword evidence="2" id="KW-0479">Metal-binding</keyword>
<evidence type="ECO:0000313" key="8">
    <source>
        <dbReference type="EMBL" id="CBH99100.1"/>
    </source>
</evidence>
<dbReference type="GO" id="GO:0004604">
    <property type="term" value="F:phosphoadenylyl-sulfate reductase (thioredoxin) activity"/>
    <property type="evidence" value="ECO:0007669"/>
    <property type="project" value="UniProtKB-EC"/>
</dbReference>
<dbReference type="SUPFAM" id="SSF52402">
    <property type="entry name" value="Adenine nucleotide alpha hydrolases-like"/>
    <property type="match status" value="1"/>
</dbReference>
<keyword evidence="5" id="KW-0411">Iron-sulfur</keyword>
<keyword evidence="3 8" id="KW-0560">Oxidoreductase</keyword>
<comment type="caution">
    <text evidence="8">The sequence shown here is derived from an EMBL/GenBank/DDBJ whole genome shotgun (WGS) entry which is preliminary data.</text>
</comment>
<dbReference type="HAMAP" id="MF_00063">
    <property type="entry name" value="CysH"/>
    <property type="match status" value="1"/>
</dbReference>
<organism evidence="8">
    <name type="scientific">mine drainage metagenome</name>
    <dbReference type="NCBI Taxonomy" id="410659"/>
    <lineage>
        <taxon>unclassified sequences</taxon>
        <taxon>metagenomes</taxon>
        <taxon>ecological metagenomes</taxon>
    </lineage>
</organism>
<dbReference type="GO" id="GO:0046872">
    <property type="term" value="F:metal ion binding"/>
    <property type="evidence" value="ECO:0007669"/>
    <property type="project" value="UniProtKB-KW"/>
</dbReference>
<feature type="domain" description="Phosphoadenosine phosphosulphate reductase" evidence="7">
    <location>
        <begin position="47"/>
        <end position="220"/>
    </location>
</feature>
<evidence type="ECO:0000256" key="2">
    <source>
        <dbReference type="ARBA" id="ARBA00022723"/>
    </source>
</evidence>
<proteinExistence type="inferred from homology"/>
<dbReference type="PANTHER" id="PTHR46482">
    <property type="entry name" value="5'-ADENYLYLSULFATE REDUCTASE 3, CHLOROPLASTIC"/>
    <property type="match status" value="1"/>
</dbReference>
<reference evidence="8" key="1">
    <citation type="submission" date="2009-10" db="EMBL/GenBank/DDBJ databases">
        <title>Diversity of trophic interactions inside an arsenic-rich microbial ecosystem.</title>
        <authorList>
            <person name="Bertin P.N."/>
            <person name="Heinrich-Salmeron A."/>
            <person name="Pelletier E."/>
            <person name="Goulhen-Chollet F."/>
            <person name="Arsene-Ploetze F."/>
            <person name="Gallien S."/>
            <person name="Calteau A."/>
            <person name="Vallenet D."/>
            <person name="Casiot C."/>
            <person name="Chane-Woon-Ming B."/>
            <person name="Giloteaux L."/>
            <person name="Barakat M."/>
            <person name="Bonnefoy V."/>
            <person name="Bruneel O."/>
            <person name="Chandler M."/>
            <person name="Cleiss J."/>
            <person name="Duran R."/>
            <person name="Elbaz-Poulichet F."/>
            <person name="Fonknechten N."/>
            <person name="Lauga B."/>
            <person name="Mornico D."/>
            <person name="Ortet P."/>
            <person name="Schaeffer C."/>
            <person name="Siguier P."/>
            <person name="Alexander Thil Smith A."/>
            <person name="Van Dorsselaer A."/>
            <person name="Weissenbach J."/>
            <person name="Medigue C."/>
            <person name="Le Paslier D."/>
        </authorList>
    </citation>
    <scope>NUCLEOTIDE SEQUENCE</scope>
</reference>
<dbReference type="PANTHER" id="PTHR46482:SF9">
    <property type="entry name" value="5'-ADENYLYLSULFATE REDUCTASE 1, CHLOROPLASTIC"/>
    <property type="match status" value="1"/>
</dbReference>
<dbReference type="GO" id="GO:0019379">
    <property type="term" value="P:sulfate assimilation, phosphoadenylyl sulfate reduction by phosphoadenylyl-sulfate reductase (thioredoxin)"/>
    <property type="evidence" value="ECO:0007669"/>
    <property type="project" value="InterPro"/>
</dbReference>
<feature type="region of interest" description="Disordered" evidence="6">
    <location>
        <begin position="249"/>
        <end position="286"/>
    </location>
</feature>
<dbReference type="Pfam" id="PF01507">
    <property type="entry name" value="PAPS_reduct"/>
    <property type="match status" value="1"/>
</dbReference>
<evidence type="ECO:0000256" key="6">
    <source>
        <dbReference type="SAM" id="MobiDB-lite"/>
    </source>
</evidence>